<dbReference type="EMBL" id="CP012502">
    <property type="protein sequence ID" value="AOM84467.1"/>
    <property type="molecule type" value="Genomic_DNA"/>
</dbReference>
<dbReference type="AlphaFoldDB" id="A0A1D7QZN0"/>
<evidence type="ECO:0000313" key="2">
    <source>
        <dbReference type="Proteomes" id="UP000094463"/>
    </source>
</evidence>
<proteinExistence type="predicted"/>
<dbReference type="OrthoDB" id="212459at2"/>
<sequence>MAMFVSDELNLGSKLEQLGVFDSLMDEDSNFFINIIRLRNTEVPEFKNSYENINSYFMKLGILLKASNNTKDKLFRSAVSMFDFSEVRGINLGFSKGKGGSGFGTKLSNQIVKDASEIIKSGSDQPEIFHLTSLFEENVGPDRLSDMIATLIHDDIVRYTKRIYEEVGINENNYPGYTFNSGILINPYKDCELLLLPIDILHELPIASSWEDIDRVVNENETIKREMSEVVGKEWSKLASSKKKSYIKDFIFMKPDLVSKVIDDYKSTEVTKYDVYQNINYKINRLINIITNEKEKLHLSKKNSYESAKEIINEYKKWIENQKGYTIFSKGINTRNEEKIIQKTLHGIAAYYCKINDIDISPESNAGRGPVDFKISRGEDKTVVEIKLTSNPKTLHGFEVQIEEYAKSEGTDNKIFLLIDNGSSSNRINEVMESHKKRLESGENPATVIQIDAKFKESASKYLPNSNS</sequence>
<protein>
    <submittedName>
        <fullName evidence="1">Uncharacterized protein</fullName>
    </submittedName>
</protein>
<reference evidence="1 2" key="1">
    <citation type="submission" date="2015-08" db="EMBL/GenBank/DDBJ databases">
        <title>The complete genome sequence of Bacillus beveridgei MLTeJB.</title>
        <authorList>
            <person name="Hanson T.E."/>
            <person name="Mesa C."/>
            <person name="Basesman S.M."/>
            <person name="Oremland R.S."/>
        </authorList>
    </citation>
    <scope>NUCLEOTIDE SEQUENCE [LARGE SCALE GENOMIC DNA]</scope>
    <source>
        <strain evidence="1 2">MLTeJB</strain>
    </source>
</reference>
<dbReference type="Proteomes" id="UP000094463">
    <property type="component" value="Chromosome"/>
</dbReference>
<accession>A0A1D7QZN0</accession>
<dbReference type="KEGG" id="bbev:BBEV_3151"/>
<organism evidence="1 2">
    <name type="scientific">Salisediminibacterium beveridgei</name>
    <dbReference type="NCBI Taxonomy" id="632773"/>
    <lineage>
        <taxon>Bacteria</taxon>
        <taxon>Bacillati</taxon>
        <taxon>Bacillota</taxon>
        <taxon>Bacilli</taxon>
        <taxon>Bacillales</taxon>
        <taxon>Bacillaceae</taxon>
        <taxon>Salisediminibacterium</taxon>
    </lineage>
</organism>
<keyword evidence="2" id="KW-1185">Reference proteome</keyword>
<gene>
    <name evidence="1" type="ORF">BBEV_3151</name>
</gene>
<name>A0A1D7QZN0_9BACI</name>
<dbReference type="PATRIC" id="fig|632773.3.peg.3302"/>
<evidence type="ECO:0000313" key="1">
    <source>
        <dbReference type="EMBL" id="AOM84467.1"/>
    </source>
</evidence>
<dbReference type="RefSeq" id="WP_069366347.1">
    <property type="nucleotide sequence ID" value="NZ_CP012502.1"/>
</dbReference>